<dbReference type="AlphaFoldDB" id="A0A654G436"/>
<feature type="compositionally biased region" description="Basic and acidic residues" evidence="1">
    <location>
        <begin position="130"/>
        <end position="144"/>
    </location>
</feature>
<accession>A0A654G436</accession>
<proteinExistence type="predicted"/>
<name>A0A654G436_ARATH</name>
<reference evidence="2 3" key="1">
    <citation type="submission" date="2019-11" db="EMBL/GenBank/DDBJ databases">
        <authorList>
            <person name="Jiao W.-B."/>
            <person name="Schneeberger K."/>
        </authorList>
    </citation>
    <scope>NUCLEOTIDE SEQUENCE [LARGE SCALE GENOMIC DNA]</scope>
    <source>
        <strain evidence="3">cv. An-1</strain>
    </source>
</reference>
<protein>
    <submittedName>
        <fullName evidence="2">Uncharacterized protein</fullName>
    </submittedName>
</protein>
<gene>
    <name evidence="2" type="ORF">AN1_LOCUS23296</name>
</gene>
<feature type="region of interest" description="Disordered" evidence="1">
    <location>
        <begin position="1"/>
        <end position="176"/>
    </location>
</feature>
<evidence type="ECO:0000313" key="3">
    <source>
        <dbReference type="Proteomes" id="UP000426265"/>
    </source>
</evidence>
<evidence type="ECO:0000256" key="1">
    <source>
        <dbReference type="SAM" id="MobiDB-lite"/>
    </source>
</evidence>
<organism evidence="2 3">
    <name type="scientific">Arabidopsis thaliana</name>
    <name type="common">Mouse-ear cress</name>
    <dbReference type="NCBI Taxonomy" id="3702"/>
    <lineage>
        <taxon>Eukaryota</taxon>
        <taxon>Viridiplantae</taxon>
        <taxon>Streptophyta</taxon>
        <taxon>Embryophyta</taxon>
        <taxon>Tracheophyta</taxon>
        <taxon>Spermatophyta</taxon>
        <taxon>Magnoliopsida</taxon>
        <taxon>eudicotyledons</taxon>
        <taxon>Gunneridae</taxon>
        <taxon>Pentapetalae</taxon>
        <taxon>rosids</taxon>
        <taxon>malvids</taxon>
        <taxon>Brassicales</taxon>
        <taxon>Brassicaceae</taxon>
        <taxon>Camelineae</taxon>
        <taxon>Arabidopsis</taxon>
    </lineage>
</organism>
<dbReference type="Proteomes" id="UP000426265">
    <property type="component" value="Unassembled WGS sequence"/>
</dbReference>
<evidence type="ECO:0000313" key="2">
    <source>
        <dbReference type="EMBL" id="VYS67900.1"/>
    </source>
</evidence>
<sequence>MVAREKGGVQLQSTLPPPKVTSCRSSTILHHTKKKTEVASDAVGNERIKGMRSLMVSSEPEDNSAVNKEEEESNLPSDENDRSNTAEDVLPLSSSEKQTSIRKKKTNFASDSRKSVVGSPQSEYNSVVNKEVEESKLPLDEPKTHAVTNDENPKVKTELQNTTISGRPVRERRPNR</sequence>
<dbReference type="EMBL" id="CACRSJ010000110">
    <property type="protein sequence ID" value="VYS67900.1"/>
    <property type="molecule type" value="Genomic_DNA"/>
</dbReference>
<feature type="compositionally biased region" description="Polar residues" evidence="1">
    <location>
        <begin position="118"/>
        <end position="128"/>
    </location>
</feature>